<dbReference type="EMBL" id="JAHESC010000021">
    <property type="protein sequence ID" value="MBT1687898.1"/>
    <property type="molecule type" value="Genomic_DNA"/>
</dbReference>
<organism evidence="3 4">
    <name type="scientific">Dawidia soli</name>
    <dbReference type="NCBI Taxonomy" id="2782352"/>
    <lineage>
        <taxon>Bacteria</taxon>
        <taxon>Pseudomonadati</taxon>
        <taxon>Bacteroidota</taxon>
        <taxon>Cytophagia</taxon>
        <taxon>Cytophagales</taxon>
        <taxon>Chryseotaleaceae</taxon>
        <taxon>Dawidia</taxon>
    </lineage>
</organism>
<dbReference type="InterPro" id="IPR000086">
    <property type="entry name" value="NUDIX_hydrolase_dom"/>
</dbReference>
<evidence type="ECO:0000256" key="1">
    <source>
        <dbReference type="ARBA" id="ARBA00022801"/>
    </source>
</evidence>
<name>A0AAP2D9E4_9BACT</name>
<sequence length="229" mass="26679">MIIFINDIPVRILKNDEMPDAGRINSIVDAAAKPLAQADLIHHVWIKNVTDRDFDAIIGFLDSKVPTNVLSLVLSVTDYPGIKDYLRSRFKVVKAAGGLIRKKEKFLMIYRTKKWDLPKGKKEKGERNRTTAVREVEEECNVSVKLGSKICTTWHTYTMNKNAYLKKTRWFVMDIVDDSRMRPAMDEDIEEVRWMNSKEVYHALEHSYKSIRYVFEQYYASLEVKSAPR</sequence>
<dbReference type="AlphaFoldDB" id="A0AAP2D9E4"/>
<accession>A0AAP2D9E4</accession>
<dbReference type="Proteomes" id="UP001319180">
    <property type="component" value="Unassembled WGS sequence"/>
</dbReference>
<dbReference type="GO" id="GO:0006754">
    <property type="term" value="P:ATP biosynthetic process"/>
    <property type="evidence" value="ECO:0007669"/>
    <property type="project" value="TreeGrafter"/>
</dbReference>
<dbReference type="GO" id="GO:0004081">
    <property type="term" value="F:bis(5'-nucleosyl)-tetraphosphatase (asymmetrical) activity"/>
    <property type="evidence" value="ECO:0007669"/>
    <property type="project" value="TreeGrafter"/>
</dbReference>
<protein>
    <submittedName>
        <fullName evidence="3">NUDIX domain-containing protein</fullName>
    </submittedName>
</protein>
<dbReference type="GO" id="GO:0006167">
    <property type="term" value="P:AMP biosynthetic process"/>
    <property type="evidence" value="ECO:0007669"/>
    <property type="project" value="TreeGrafter"/>
</dbReference>
<evidence type="ECO:0000313" key="4">
    <source>
        <dbReference type="Proteomes" id="UP001319180"/>
    </source>
</evidence>
<evidence type="ECO:0000313" key="3">
    <source>
        <dbReference type="EMBL" id="MBT1687898.1"/>
    </source>
</evidence>
<dbReference type="Pfam" id="PF00293">
    <property type="entry name" value="NUDIX"/>
    <property type="match status" value="1"/>
</dbReference>
<dbReference type="PANTHER" id="PTHR21340">
    <property type="entry name" value="DIADENOSINE 5,5-P1,P4-TETRAPHOSPHATE PYROPHOSPHOHYDROLASE MUTT"/>
    <property type="match status" value="1"/>
</dbReference>
<evidence type="ECO:0000259" key="2">
    <source>
        <dbReference type="PROSITE" id="PS51462"/>
    </source>
</evidence>
<dbReference type="PANTHER" id="PTHR21340:SF0">
    <property type="entry name" value="BIS(5'-NUCLEOSYL)-TETRAPHOSPHATASE [ASYMMETRICAL]"/>
    <property type="match status" value="1"/>
</dbReference>
<dbReference type="CDD" id="cd03673">
    <property type="entry name" value="NUDIX_Ap6A_hydrolase"/>
    <property type="match status" value="1"/>
</dbReference>
<comment type="caution">
    <text evidence="3">The sequence shown here is derived from an EMBL/GenBank/DDBJ whole genome shotgun (WGS) entry which is preliminary data.</text>
</comment>
<gene>
    <name evidence="3" type="ORF">KK078_15115</name>
</gene>
<keyword evidence="1" id="KW-0378">Hydrolase</keyword>
<dbReference type="InterPro" id="IPR015797">
    <property type="entry name" value="NUDIX_hydrolase-like_dom_sf"/>
</dbReference>
<dbReference type="PROSITE" id="PS51462">
    <property type="entry name" value="NUDIX"/>
    <property type="match status" value="1"/>
</dbReference>
<dbReference type="InterPro" id="IPR051325">
    <property type="entry name" value="Nudix_hydrolase_domain"/>
</dbReference>
<proteinExistence type="predicted"/>
<dbReference type="RefSeq" id="WP_254091127.1">
    <property type="nucleotide sequence ID" value="NZ_JAHESC010000021.1"/>
</dbReference>
<dbReference type="SUPFAM" id="SSF55811">
    <property type="entry name" value="Nudix"/>
    <property type="match status" value="1"/>
</dbReference>
<keyword evidence="4" id="KW-1185">Reference proteome</keyword>
<dbReference type="Gene3D" id="3.90.79.10">
    <property type="entry name" value="Nucleoside Triphosphate Pyrophosphohydrolase"/>
    <property type="match status" value="1"/>
</dbReference>
<reference evidence="3 4" key="1">
    <citation type="submission" date="2021-05" db="EMBL/GenBank/DDBJ databases">
        <title>A Polyphasic approach of four new species of the genus Ohtaekwangia: Ohtaekwangia histidinii sp. nov., Ohtaekwangia cretensis sp. nov., Ohtaekwangia indiensis sp. nov., Ohtaekwangia reichenbachii sp. nov. from diverse environment.</title>
        <authorList>
            <person name="Octaviana S."/>
        </authorList>
    </citation>
    <scope>NUCLEOTIDE SEQUENCE [LARGE SCALE GENOMIC DNA]</scope>
    <source>
        <strain evidence="3 4">PWU37</strain>
    </source>
</reference>
<feature type="domain" description="Nudix hydrolase" evidence="2">
    <location>
        <begin position="91"/>
        <end position="218"/>
    </location>
</feature>
<dbReference type="InterPro" id="IPR020084">
    <property type="entry name" value="NUDIX_hydrolase_CS"/>
</dbReference>
<dbReference type="PROSITE" id="PS00893">
    <property type="entry name" value="NUDIX_BOX"/>
    <property type="match status" value="1"/>
</dbReference>